<keyword evidence="2" id="KW-1185">Reference proteome</keyword>
<comment type="caution">
    <text evidence="1">The sequence shown here is derived from an EMBL/GenBank/DDBJ whole genome shotgun (WGS) entry which is preliminary data.</text>
</comment>
<sequence>MDLTASRLDIMSVLRSLTFKQFLGARLVSWQCKKQTIVSTSTVEVEYVAASSCFSQVLWIQNHMLNYGTPFLNTPIYIDNNMAITIVNNLVLTVHTYNQYADLFTKAFDVGRFTFLITNSRNESTVFVFDPFRTIFLGNNLEIWCFTMSRFVSESFLQTVSSSKFVSSKTVGFGFRDFVSKIVLQHDLEFQMSIKLFRSESCQVLILCDVQKGYHIGWRISKQRF</sequence>
<accession>A0AA38T924</accession>
<organism evidence="1 2">
    <name type="scientific">Centaurea solstitialis</name>
    <name type="common">yellow star-thistle</name>
    <dbReference type="NCBI Taxonomy" id="347529"/>
    <lineage>
        <taxon>Eukaryota</taxon>
        <taxon>Viridiplantae</taxon>
        <taxon>Streptophyta</taxon>
        <taxon>Embryophyta</taxon>
        <taxon>Tracheophyta</taxon>
        <taxon>Spermatophyta</taxon>
        <taxon>Magnoliopsida</taxon>
        <taxon>eudicotyledons</taxon>
        <taxon>Gunneridae</taxon>
        <taxon>Pentapetalae</taxon>
        <taxon>asterids</taxon>
        <taxon>campanulids</taxon>
        <taxon>Asterales</taxon>
        <taxon>Asteraceae</taxon>
        <taxon>Carduoideae</taxon>
        <taxon>Cardueae</taxon>
        <taxon>Centaureinae</taxon>
        <taxon>Centaurea</taxon>
    </lineage>
</organism>
<dbReference type="PANTHER" id="PTHR11439">
    <property type="entry name" value="GAG-POL-RELATED RETROTRANSPOSON"/>
    <property type="match status" value="1"/>
</dbReference>
<dbReference type="CDD" id="cd09272">
    <property type="entry name" value="RNase_HI_RT_Ty1"/>
    <property type="match status" value="1"/>
</dbReference>
<evidence type="ECO:0000313" key="2">
    <source>
        <dbReference type="Proteomes" id="UP001172457"/>
    </source>
</evidence>
<dbReference type="AlphaFoldDB" id="A0AA38T924"/>
<dbReference type="PANTHER" id="PTHR11439:SF495">
    <property type="entry name" value="REVERSE TRANSCRIPTASE, RNA-DEPENDENT DNA POLYMERASE-RELATED"/>
    <property type="match status" value="1"/>
</dbReference>
<reference evidence="1" key="1">
    <citation type="submission" date="2023-03" db="EMBL/GenBank/DDBJ databases">
        <title>Chromosome-scale reference genome and RAD-based genetic map of yellow starthistle (Centaurea solstitialis) reveal putative structural variation and QTLs associated with invader traits.</title>
        <authorList>
            <person name="Reatini B."/>
            <person name="Cang F.A."/>
            <person name="Jiang Q."/>
            <person name="Mckibben M.T.W."/>
            <person name="Barker M.S."/>
            <person name="Rieseberg L.H."/>
            <person name="Dlugosch K.M."/>
        </authorList>
    </citation>
    <scope>NUCLEOTIDE SEQUENCE</scope>
    <source>
        <strain evidence="1">CAN-66</strain>
        <tissue evidence="1">Leaf</tissue>
    </source>
</reference>
<protein>
    <submittedName>
        <fullName evidence="1">Uncharacterized protein</fullName>
    </submittedName>
</protein>
<dbReference type="EMBL" id="JARYMX010000004">
    <property type="protein sequence ID" value="KAJ9552618.1"/>
    <property type="molecule type" value="Genomic_DNA"/>
</dbReference>
<dbReference type="Proteomes" id="UP001172457">
    <property type="component" value="Chromosome 4"/>
</dbReference>
<proteinExistence type="predicted"/>
<gene>
    <name evidence="1" type="ORF">OSB04_016663</name>
</gene>
<evidence type="ECO:0000313" key="1">
    <source>
        <dbReference type="EMBL" id="KAJ9552618.1"/>
    </source>
</evidence>
<name>A0AA38T924_9ASTR</name>